<evidence type="ECO:0000313" key="1">
    <source>
        <dbReference type="EMBL" id="KAH7927629.1"/>
    </source>
</evidence>
<sequence>MSAPYKAELVIESQTIFKGPKRCRGHWKKSETGQKLGVCAYAHLQYLAVWI</sequence>
<gene>
    <name evidence="1" type="ORF">BV22DRAFT_1031526</name>
</gene>
<organism evidence="1 2">
    <name type="scientific">Leucogyrophana mollusca</name>
    <dbReference type="NCBI Taxonomy" id="85980"/>
    <lineage>
        <taxon>Eukaryota</taxon>
        <taxon>Fungi</taxon>
        <taxon>Dikarya</taxon>
        <taxon>Basidiomycota</taxon>
        <taxon>Agaricomycotina</taxon>
        <taxon>Agaricomycetes</taxon>
        <taxon>Agaricomycetidae</taxon>
        <taxon>Boletales</taxon>
        <taxon>Boletales incertae sedis</taxon>
        <taxon>Leucogyrophana</taxon>
    </lineage>
</organism>
<accession>A0ACB8BPS3</accession>
<protein>
    <submittedName>
        <fullName evidence="1">Uncharacterized protein</fullName>
    </submittedName>
</protein>
<evidence type="ECO:0000313" key="2">
    <source>
        <dbReference type="Proteomes" id="UP000790709"/>
    </source>
</evidence>
<proteinExistence type="predicted"/>
<name>A0ACB8BPS3_9AGAM</name>
<dbReference type="Proteomes" id="UP000790709">
    <property type="component" value="Unassembled WGS sequence"/>
</dbReference>
<comment type="caution">
    <text evidence="1">The sequence shown here is derived from an EMBL/GenBank/DDBJ whole genome shotgun (WGS) entry which is preliminary data.</text>
</comment>
<keyword evidence="2" id="KW-1185">Reference proteome</keyword>
<reference evidence="1" key="1">
    <citation type="journal article" date="2021" name="New Phytol.">
        <title>Evolutionary innovations through gain and loss of genes in the ectomycorrhizal Boletales.</title>
        <authorList>
            <person name="Wu G."/>
            <person name="Miyauchi S."/>
            <person name="Morin E."/>
            <person name="Kuo A."/>
            <person name="Drula E."/>
            <person name="Varga T."/>
            <person name="Kohler A."/>
            <person name="Feng B."/>
            <person name="Cao Y."/>
            <person name="Lipzen A."/>
            <person name="Daum C."/>
            <person name="Hundley H."/>
            <person name="Pangilinan J."/>
            <person name="Johnson J."/>
            <person name="Barry K."/>
            <person name="LaButti K."/>
            <person name="Ng V."/>
            <person name="Ahrendt S."/>
            <person name="Min B."/>
            <person name="Choi I.G."/>
            <person name="Park H."/>
            <person name="Plett J.M."/>
            <person name="Magnuson J."/>
            <person name="Spatafora J.W."/>
            <person name="Nagy L.G."/>
            <person name="Henrissat B."/>
            <person name="Grigoriev I.V."/>
            <person name="Yang Z.L."/>
            <person name="Xu J."/>
            <person name="Martin F.M."/>
        </authorList>
    </citation>
    <scope>NUCLEOTIDE SEQUENCE</scope>
    <source>
        <strain evidence="1">KUC20120723A-06</strain>
    </source>
</reference>
<dbReference type="EMBL" id="MU266363">
    <property type="protein sequence ID" value="KAH7927629.1"/>
    <property type="molecule type" value="Genomic_DNA"/>
</dbReference>